<gene>
    <name evidence="1" type="ORF">SAMN02745194_02201</name>
</gene>
<dbReference type="RefSeq" id="WP_073134657.1">
    <property type="nucleotide sequence ID" value="NZ_FQZF01000011.1"/>
</dbReference>
<sequence>MVITDSTIGVIKPSGSVEEDTARLTELARTTRQIFFDPGDGQPLRLNRTVAFRLAGQRFWGSAPWANTVEWHGDPAQATVLSLRGNQYMSIANMMIRPAGWGTPDALRVTGGAAITIEDEDGASPAFCELDNILIHGMGDGVLVRGGAEHRIRRLHLRNLRGRKGLQFLARCRATALYRCIVEDLVSAEPESPEYDAIDQNSYSYSVEVSKAALLGGGCGYAMRDDIADGGSYPLWAFAQDLETDHTAKGGVELRAGEGFEAVTSWFGSSLGSAGLLTEDAWRGDLALSACRIYGNAREGMSLAAGKGAALSGLLVGDNGVMRPGALAGILIGGGAENISIAASCCGDMVGVRGNAQGWGVILRGTPRRVNLSTFGTLEGNQRGKILNETRTVRHDELAGPHLSEASIREGARSGVYL</sequence>
<evidence type="ECO:0000313" key="2">
    <source>
        <dbReference type="Proteomes" id="UP000184387"/>
    </source>
</evidence>
<evidence type="ECO:0000313" key="1">
    <source>
        <dbReference type="EMBL" id="SHJ29003.1"/>
    </source>
</evidence>
<reference evidence="1 2" key="1">
    <citation type="submission" date="2016-11" db="EMBL/GenBank/DDBJ databases">
        <authorList>
            <person name="Jaros S."/>
            <person name="Januszkiewicz K."/>
            <person name="Wedrychowicz H."/>
        </authorList>
    </citation>
    <scope>NUCLEOTIDE SEQUENCE [LARGE SCALE GENOMIC DNA]</scope>
    <source>
        <strain evidence="1 2">DSM 14916</strain>
    </source>
</reference>
<dbReference type="Proteomes" id="UP000184387">
    <property type="component" value="Unassembled WGS sequence"/>
</dbReference>
<dbReference type="AlphaFoldDB" id="A0A1M6I3F8"/>
<proteinExistence type="predicted"/>
<protein>
    <recommendedName>
        <fullName evidence="3">Right handed beta helix region</fullName>
    </recommendedName>
</protein>
<evidence type="ECO:0008006" key="3">
    <source>
        <dbReference type="Google" id="ProtNLM"/>
    </source>
</evidence>
<dbReference type="EMBL" id="FQZF01000011">
    <property type="protein sequence ID" value="SHJ29003.1"/>
    <property type="molecule type" value="Genomic_DNA"/>
</dbReference>
<name>A0A1M6I3F8_9PROT</name>
<keyword evidence="2" id="KW-1185">Reference proteome</keyword>
<organism evidence="1 2">
    <name type="scientific">Muricoccus roseus</name>
    <dbReference type="NCBI Taxonomy" id="198092"/>
    <lineage>
        <taxon>Bacteria</taxon>
        <taxon>Pseudomonadati</taxon>
        <taxon>Pseudomonadota</taxon>
        <taxon>Alphaproteobacteria</taxon>
        <taxon>Acetobacterales</taxon>
        <taxon>Roseomonadaceae</taxon>
        <taxon>Muricoccus</taxon>
    </lineage>
</organism>
<accession>A0A1M6I3F8</accession>